<evidence type="ECO:0000259" key="3">
    <source>
        <dbReference type="Pfam" id="PF10551"/>
    </source>
</evidence>
<dbReference type="EMBL" id="CAJNOQ010018680">
    <property type="protein sequence ID" value="CAF1434056.1"/>
    <property type="molecule type" value="Genomic_DNA"/>
</dbReference>
<feature type="domain" description="MULE transposase" evidence="3">
    <location>
        <begin position="28"/>
        <end position="99"/>
    </location>
</feature>
<dbReference type="OrthoDB" id="10042778at2759"/>
<proteinExistence type="predicted"/>
<accession>A0A815N9C5</accession>
<evidence type="ECO:0000313" key="6">
    <source>
        <dbReference type="Proteomes" id="UP000663829"/>
    </source>
</evidence>
<keyword evidence="2" id="KW-0732">Signal</keyword>
<dbReference type="EMBL" id="CAJOBC010084117">
    <property type="protein sequence ID" value="CAF4311977.1"/>
    <property type="molecule type" value="Genomic_DNA"/>
</dbReference>
<evidence type="ECO:0000256" key="1">
    <source>
        <dbReference type="SAM" id="MobiDB-lite"/>
    </source>
</evidence>
<keyword evidence="6" id="KW-1185">Reference proteome</keyword>
<dbReference type="InterPro" id="IPR018289">
    <property type="entry name" value="MULE_transposase_dom"/>
</dbReference>
<dbReference type="Proteomes" id="UP000681722">
    <property type="component" value="Unassembled WGS sequence"/>
</dbReference>
<dbReference type="Proteomes" id="UP000663829">
    <property type="component" value="Unassembled WGS sequence"/>
</dbReference>
<comment type="caution">
    <text evidence="4">The sequence shown here is derived from an EMBL/GenBank/DDBJ whole genome shotgun (WGS) entry which is preliminary data.</text>
</comment>
<feature type="signal peptide" evidence="2">
    <location>
        <begin position="1"/>
        <end position="26"/>
    </location>
</feature>
<evidence type="ECO:0000313" key="4">
    <source>
        <dbReference type="EMBL" id="CAF1434056.1"/>
    </source>
</evidence>
<evidence type="ECO:0000313" key="5">
    <source>
        <dbReference type="EMBL" id="CAF4311977.1"/>
    </source>
</evidence>
<dbReference type="AlphaFoldDB" id="A0A815N9C5"/>
<evidence type="ECO:0000256" key="2">
    <source>
        <dbReference type="SAM" id="SignalP"/>
    </source>
</evidence>
<gene>
    <name evidence="4" type="ORF">GPM918_LOCUS34119</name>
    <name evidence="5" type="ORF">SRO942_LOCUS34815</name>
</gene>
<sequence>HHQKCYYRMTPRLILLTVMLVYRHVGFKNESTIVLAYLVHETKRLTSHIQFVRWLKDTCPLFEEKTVLVTDNEQAFETSFREVFPTLQQLRCWNHLSKNIRRRKLKEKKQKSVEINDEQNDETDKLN</sequence>
<reference evidence="4" key="1">
    <citation type="submission" date="2021-02" db="EMBL/GenBank/DDBJ databases">
        <authorList>
            <person name="Nowell W R."/>
        </authorList>
    </citation>
    <scope>NUCLEOTIDE SEQUENCE</scope>
</reference>
<dbReference type="Pfam" id="PF10551">
    <property type="entry name" value="MULE"/>
    <property type="match status" value="1"/>
</dbReference>
<name>A0A815N9C5_9BILA</name>
<protein>
    <recommendedName>
        <fullName evidence="3">MULE transposase domain-containing protein</fullName>
    </recommendedName>
</protein>
<feature type="chain" id="PRO_5035687538" description="MULE transposase domain-containing protein" evidence="2">
    <location>
        <begin position="27"/>
        <end position="127"/>
    </location>
</feature>
<feature type="region of interest" description="Disordered" evidence="1">
    <location>
        <begin position="104"/>
        <end position="127"/>
    </location>
</feature>
<organism evidence="4 6">
    <name type="scientific">Didymodactylos carnosus</name>
    <dbReference type="NCBI Taxonomy" id="1234261"/>
    <lineage>
        <taxon>Eukaryota</taxon>
        <taxon>Metazoa</taxon>
        <taxon>Spiralia</taxon>
        <taxon>Gnathifera</taxon>
        <taxon>Rotifera</taxon>
        <taxon>Eurotatoria</taxon>
        <taxon>Bdelloidea</taxon>
        <taxon>Philodinida</taxon>
        <taxon>Philodinidae</taxon>
        <taxon>Didymodactylos</taxon>
    </lineage>
</organism>
<feature type="non-terminal residue" evidence="4">
    <location>
        <position position="1"/>
    </location>
</feature>